<proteinExistence type="predicted"/>
<dbReference type="GO" id="GO:0005654">
    <property type="term" value="C:nucleoplasm"/>
    <property type="evidence" value="ECO:0007669"/>
    <property type="project" value="TreeGrafter"/>
</dbReference>
<dbReference type="OrthoDB" id="8839831at2759"/>
<dbReference type="GO" id="GO:0034080">
    <property type="term" value="P:CENP-A containing chromatin assembly"/>
    <property type="evidence" value="ECO:0007669"/>
    <property type="project" value="InterPro"/>
</dbReference>
<name>A0A8T2IVZ9_9PIPI</name>
<dbReference type="PANTHER" id="PTHR15581:SF0">
    <property type="entry name" value="CENTROMERE PROTEIN R"/>
    <property type="match status" value="1"/>
</dbReference>
<reference evidence="1" key="1">
    <citation type="thesis" date="2020" institute="ProQuest LLC" country="789 East Eisenhower Parkway, Ann Arbor, MI, USA">
        <title>Comparative Genomics and Chromosome Evolution.</title>
        <authorList>
            <person name="Mudd A.B."/>
        </authorList>
    </citation>
    <scope>NUCLEOTIDE SEQUENCE</scope>
    <source>
        <strain evidence="1">Female2</strain>
        <tissue evidence="1">Blood</tissue>
    </source>
</reference>
<dbReference type="InterPro" id="IPR009601">
    <property type="entry name" value="CENP-R"/>
</dbReference>
<accession>A0A8T2IVZ9</accession>
<evidence type="ECO:0000313" key="1">
    <source>
        <dbReference type="EMBL" id="KAG8437115.1"/>
    </source>
</evidence>
<sequence>MERVQRRATKLIRGLGELEYEERLEKLQLCTLEKRRLRGDMITVYKYINGPYNKLSGALFTKRTCQRTRGHPLRLEEKRFRLQARKGFFTVRTQHGTTPAKHKLIFHPFSPTTGTCDIISPSSGPLKQNIGQKIMQKDSEFELEKSSRGHPPTDGDTDVLELFSKVEKSLGAFLKMRNNLKNIKTLEGSRALDNLFGSRATSIDFRAELQKTKVLLSQARRKKIRQ</sequence>
<gene>
    <name evidence="1" type="ORF">GDO86_007985</name>
</gene>
<dbReference type="Proteomes" id="UP000812440">
    <property type="component" value="Chromosome 4"/>
</dbReference>
<dbReference type="Pfam" id="PF06729">
    <property type="entry name" value="CENP-R"/>
    <property type="match status" value="1"/>
</dbReference>
<dbReference type="EMBL" id="JAACNH010000007">
    <property type="protein sequence ID" value="KAG8437115.1"/>
    <property type="molecule type" value="Genomic_DNA"/>
</dbReference>
<keyword evidence="2" id="KW-1185">Reference proteome</keyword>
<dbReference type="PANTHER" id="PTHR15581">
    <property type="entry name" value="CENTROMERE PROTEIN R"/>
    <property type="match status" value="1"/>
</dbReference>
<dbReference type="AlphaFoldDB" id="A0A8T2IVZ9"/>
<organism evidence="1 2">
    <name type="scientific">Hymenochirus boettgeri</name>
    <name type="common">Congo dwarf clawed frog</name>
    <dbReference type="NCBI Taxonomy" id="247094"/>
    <lineage>
        <taxon>Eukaryota</taxon>
        <taxon>Metazoa</taxon>
        <taxon>Chordata</taxon>
        <taxon>Craniata</taxon>
        <taxon>Vertebrata</taxon>
        <taxon>Euteleostomi</taxon>
        <taxon>Amphibia</taxon>
        <taxon>Batrachia</taxon>
        <taxon>Anura</taxon>
        <taxon>Pipoidea</taxon>
        <taxon>Pipidae</taxon>
        <taxon>Pipinae</taxon>
        <taxon>Hymenochirus</taxon>
    </lineage>
</organism>
<dbReference type="GO" id="GO:0006355">
    <property type="term" value="P:regulation of DNA-templated transcription"/>
    <property type="evidence" value="ECO:0007669"/>
    <property type="project" value="InterPro"/>
</dbReference>
<evidence type="ECO:0000313" key="2">
    <source>
        <dbReference type="Proteomes" id="UP000812440"/>
    </source>
</evidence>
<comment type="caution">
    <text evidence="1">The sequence shown here is derived from an EMBL/GenBank/DDBJ whole genome shotgun (WGS) entry which is preliminary data.</text>
</comment>
<protein>
    <submittedName>
        <fullName evidence="1">Uncharacterized protein</fullName>
    </submittedName>
</protein>